<reference evidence="1 2" key="1">
    <citation type="submission" date="2014-06" db="EMBL/GenBank/DDBJ databases">
        <title>Evolutionary Origins and Diversification of the Mycorrhizal Mutualists.</title>
        <authorList>
            <consortium name="DOE Joint Genome Institute"/>
            <consortium name="Mycorrhizal Genomics Consortium"/>
            <person name="Kohler A."/>
            <person name="Kuo A."/>
            <person name="Nagy L.G."/>
            <person name="Floudas D."/>
            <person name="Copeland A."/>
            <person name="Barry K.W."/>
            <person name="Cichocki N."/>
            <person name="Veneault-Fourrey C."/>
            <person name="LaButti K."/>
            <person name="Lindquist E.A."/>
            <person name="Lipzen A."/>
            <person name="Lundell T."/>
            <person name="Morin E."/>
            <person name="Murat C."/>
            <person name="Riley R."/>
            <person name="Ohm R."/>
            <person name="Sun H."/>
            <person name="Tunlid A."/>
            <person name="Henrissat B."/>
            <person name="Grigoriev I.V."/>
            <person name="Hibbett D.S."/>
            <person name="Martin F."/>
        </authorList>
    </citation>
    <scope>NUCLEOTIDE SEQUENCE [LARGE SCALE GENOMIC DNA]</scope>
    <source>
        <strain evidence="1 2">SS14</strain>
    </source>
</reference>
<dbReference type="AlphaFoldDB" id="A0A0C9U003"/>
<protein>
    <submittedName>
        <fullName evidence="1">Uncharacterized protein</fullName>
    </submittedName>
</protein>
<sequence length="82" mass="9347">MASSSRKHQNPPTDSFSNITFLDVSEIDGISKQDYFALAELSPFIKKLYVSARLGSESEYSYDFRTTGYYKTSQRFSRGLLT</sequence>
<dbReference type="EMBL" id="KN838475">
    <property type="protein sequence ID" value="KIJ22277.1"/>
    <property type="molecule type" value="Genomic_DNA"/>
</dbReference>
<evidence type="ECO:0000313" key="2">
    <source>
        <dbReference type="Proteomes" id="UP000054279"/>
    </source>
</evidence>
<proteinExistence type="predicted"/>
<organism evidence="1 2">
    <name type="scientific">Sphaerobolus stellatus (strain SS14)</name>
    <dbReference type="NCBI Taxonomy" id="990650"/>
    <lineage>
        <taxon>Eukaryota</taxon>
        <taxon>Fungi</taxon>
        <taxon>Dikarya</taxon>
        <taxon>Basidiomycota</taxon>
        <taxon>Agaricomycotina</taxon>
        <taxon>Agaricomycetes</taxon>
        <taxon>Phallomycetidae</taxon>
        <taxon>Geastrales</taxon>
        <taxon>Sphaerobolaceae</taxon>
        <taxon>Sphaerobolus</taxon>
    </lineage>
</organism>
<dbReference type="Proteomes" id="UP000054279">
    <property type="component" value="Unassembled WGS sequence"/>
</dbReference>
<gene>
    <name evidence="1" type="ORF">M422DRAFT_277364</name>
</gene>
<accession>A0A0C9U003</accession>
<keyword evidence="2" id="KW-1185">Reference proteome</keyword>
<dbReference type="HOGENOM" id="CLU_2559779_0_0_1"/>
<evidence type="ECO:0000313" key="1">
    <source>
        <dbReference type="EMBL" id="KIJ22277.1"/>
    </source>
</evidence>
<name>A0A0C9U003_SPHS4</name>